<feature type="region of interest" description="Disordered" evidence="1">
    <location>
        <begin position="684"/>
        <end position="731"/>
    </location>
</feature>
<feature type="region of interest" description="Disordered" evidence="1">
    <location>
        <begin position="531"/>
        <end position="554"/>
    </location>
</feature>
<dbReference type="GO" id="GO:0019888">
    <property type="term" value="F:protein phosphatase regulator activity"/>
    <property type="evidence" value="ECO:0007669"/>
    <property type="project" value="InterPro"/>
</dbReference>
<dbReference type="OMA" id="IAMNERS"/>
<sequence length="818" mass="93358">MALRRENISGKVGGMDSLDARIVQYQYGIIKLNRLVLGIQWVLSDIEEKNVLPYLHHIVLLCGNVFSINENSFYSRLDILGGFKLINSAQVAISGATSHIPYDSQDLEVKPLGDVPSITTVKRCLKLLEGICNNCLQGYQKRLQNAKIERIGCYPDSSNEVDGINELIKKIVLSLENDPDLNIYNLQMRWNYRQHAENQEPFAEDKTIDMDLHTILYICEKFRYSLKGIKVHISQLYQVKNIAKEKQDSYLQSLPHSGFLLHCVFMITLRLNEVYNIVRKVGRRVYILNSKHFEDPKFLFEAKSNAFRLSLNEVKEMFIFNKKNGFFIANLTRLSRKGASYEVNSKNVFEFINLTNQGFMMLEQTLEKLDKFGRLWILAELKFRRSYDYQRNFLVELYRSLESSPQKPERKASASRSEKKLDTKERQHTVNLKGQDDGSKNPTSALQHKNGDLADDVERLKLNKESQPLNDVPSPVSSSSDPNAESDLSPKGIFATSMGYRNSLFDTTNSKTKSRRPVSMILMNNGNTILDFEKLPKDDSDLEKNNSKRRSNISDRQLECLPEIKVEENIQIPGEEVTKAKTEQVSSKEGRNSGLVRSPSQSRSTSGSSDAKSRAYRSETFSKPLTASQRFQMRLREAAKKGNLVTQQKEVMHSVRYDPSKNVFAHSATDSNTVLSRNTHLNAKNAASEAHRLNSRRNSVLSSTEDDLSDSFQSVQNSQVSSESKTSYNERTGKRVRFVGVPEYSEQEDAPSPYSSRLLKNFGAFRSPNLKNVTFRKRDQLLKEESILFKAQVSNTQDGRSSPNRSNSFSKFRNRIIH</sequence>
<feature type="compositionally biased region" description="Low complexity" evidence="1">
    <location>
        <begin position="598"/>
        <end position="609"/>
    </location>
</feature>
<dbReference type="STRING" id="559304.G8Y4K9"/>
<feature type="region of interest" description="Disordered" evidence="1">
    <location>
        <begin position="405"/>
        <end position="451"/>
    </location>
</feature>
<feature type="region of interest" description="Disordered" evidence="1">
    <location>
        <begin position="575"/>
        <end position="623"/>
    </location>
</feature>
<reference evidence="2 3" key="1">
    <citation type="journal article" date="2012" name="G3 (Bethesda)">
        <title>Pichia sorbitophila, an interspecies yeast hybrid reveals early steps of genome resolution following polyploidization.</title>
        <authorList>
            <person name="Leh Louis V."/>
            <person name="Despons L."/>
            <person name="Friedrich A."/>
            <person name="Martin T."/>
            <person name="Durrens P."/>
            <person name="Casaregola S."/>
            <person name="Neuveglise C."/>
            <person name="Fairhead C."/>
            <person name="Marck C."/>
            <person name="Cruz J.A."/>
            <person name="Straub M.L."/>
            <person name="Kugler V."/>
            <person name="Sacerdot C."/>
            <person name="Uzunov Z."/>
            <person name="Thierry A."/>
            <person name="Weiss S."/>
            <person name="Bleykasten C."/>
            <person name="De Montigny J."/>
            <person name="Jacques N."/>
            <person name="Jung P."/>
            <person name="Lemaire M."/>
            <person name="Mallet S."/>
            <person name="Morel G."/>
            <person name="Richard G.F."/>
            <person name="Sarkar A."/>
            <person name="Savel G."/>
            <person name="Schacherer J."/>
            <person name="Seret M.L."/>
            <person name="Talla E."/>
            <person name="Samson G."/>
            <person name="Jubin C."/>
            <person name="Poulain J."/>
            <person name="Vacherie B."/>
            <person name="Barbe V."/>
            <person name="Pelletier E."/>
            <person name="Sherman D.J."/>
            <person name="Westhof E."/>
            <person name="Weissenbach J."/>
            <person name="Baret P.V."/>
            <person name="Wincker P."/>
            <person name="Gaillardin C."/>
            <person name="Dujon B."/>
            <person name="Souciet J.L."/>
        </authorList>
    </citation>
    <scope>NUCLEOTIDE SEQUENCE [LARGE SCALE GENOMIC DNA]</scope>
    <source>
        <strain evidence="3">ATCC MYA-4447 / BCRC 22081 / CBS 7064 / NBRC 10061 / NRRL Y-12695</strain>
    </source>
</reference>
<feature type="compositionally biased region" description="Low complexity" evidence="1">
    <location>
        <begin position="710"/>
        <end position="724"/>
    </location>
</feature>
<dbReference type="eggNOG" id="ENOG502S8NP">
    <property type="taxonomic scope" value="Eukaryota"/>
</dbReference>
<dbReference type="PRINTS" id="PR02082">
    <property type="entry name" value="GLC7IP4"/>
</dbReference>
<feature type="compositionally biased region" description="Basic and acidic residues" evidence="1">
    <location>
        <begin position="407"/>
        <end position="439"/>
    </location>
</feature>
<dbReference type="InterPro" id="IPR026241">
    <property type="entry name" value="GIP4"/>
</dbReference>
<proteinExistence type="predicted"/>
<dbReference type="InParanoid" id="G8Y4K9"/>
<evidence type="ECO:0000313" key="3">
    <source>
        <dbReference type="Proteomes" id="UP000005222"/>
    </source>
</evidence>
<feature type="region of interest" description="Disordered" evidence="1">
    <location>
        <begin position="793"/>
        <end position="818"/>
    </location>
</feature>
<dbReference type="OrthoDB" id="4087202at2759"/>
<organism evidence="2 3">
    <name type="scientific">Pichia sorbitophila (strain ATCC MYA-4447 / BCRC 22081 / CBS 7064 / NBRC 10061 / NRRL Y-12695)</name>
    <name type="common">Hybrid yeast</name>
    <dbReference type="NCBI Taxonomy" id="559304"/>
    <lineage>
        <taxon>Eukaryota</taxon>
        <taxon>Fungi</taxon>
        <taxon>Dikarya</taxon>
        <taxon>Ascomycota</taxon>
        <taxon>Saccharomycotina</taxon>
        <taxon>Pichiomycetes</taxon>
        <taxon>Debaryomycetaceae</taxon>
        <taxon>Millerozyma</taxon>
    </lineage>
</organism>
<dbReference type="AlphaFoldDB" id="G8Y4K9"/>
<feature type="compositionally biased region" description="Polar residues" evidence="1">
    <location>
        <begin position="793"/>
        <end position="811"/>
    </location>
</feature>
<feature type="region of interest" description="Disordered" evidence="1">
    <location>
        <begin position="464"/>
        <end position="493"/>
    </location>
</feature>
<evidence type="ECO:0000256" key="1">
    <source>
        <dbReference type="SAM" id="MobiDB-lite"/>
    </source>
</evidence>
<evidence type="ECO:0000313" key="2">
    <source>
        <dbReference type="EMBL" id="CCE85627.1"/>
    </source>
</evidence>
<dbReference type="HOGENOM" id="CLU_317348_0_0_1"/>
<feature type="compositionally biased region" description="Basic and acidic residues" evidence="1">
    <location>
        <begin position="576"/>
        <end position="591"/>
    </location>
</feature>
<dbReference type="Proteomes" id="UP000005222">
    <property type="component" value="Chromosome M"/>
</dbReference>
<accession>G8Y4K9</accession>
<keyword evidence="3" id="KW-1185">Reference proteome</keyword>
<protein>
    <submittedName>
        <fullName evidence="2">Piso0_005243 protein</fullName>
    </submittedName>
</protein>
<dbReference type="EMBL" id="FO082047">
    <property type="protein sequence ID" value="CCE85627.1"/>
    <property type="molecule type" value="Genomic_DNA"/>
</dbReference>
<gene>
    <name evidence="2" type="primary">Piso0_005243</name>
    <name evidence="2" type="ORF">GNLVRS01_PISO0M10594g</name>
</gene>
<name>G8Y4K9_PICSO</name>
<dbReference type="GO" id="GO:0008157">
    <property type="term" value="F:protein phosphatase 1 binding"/>
    <property type="evidence" value="ECO:0007669"/>
    <property type="project" value="InterPro"/>
</dbReference>
<feature type="compositionally biased region" description="Low complexity" evidence="1">
    <location>
        <begin position="468"/>
        <end position="489"/>
    </location>
</feature>
<dbReference type="GO" id="GO:0005737">
    <property type="term" value="C:cytoplasm"/>
    <property type="evidence" value="ECO:0007669"/>
    <property type="project" value="InterPro"/>
</dbReference>